<name>A0AAW2YYB8_9EUKA</name>
<dbReference type="GO" id="GO:0016287">
    <property type="term" value="F:glycerone-phosphate O-acyltransferase activity"/>
    <property type="evidence" value="ECO:0007669"/>
    <property type="project" value="TreeGrafter"/>
</dbReference>
<dbReference type="GO" id="GO:0008654">
    <property type="term" value="P:phospholipid biosynthetic process"/>
    <property type="evidence" value="ECO:0007669"/>
    <property type="project" value="TreeGrafter"/>
</dbReference>
<dbReference type="PANTHER" id="PTHR31605:SF0">
    <property type="entry name" value="GLYCEROL-3-PHOSPHATE O-ACYLTRANSFERASE 1"/>
    <property type="match status" value="1"/>
</dbReference>
<dbReference type="PANTHER" id="PTHR31605">
    <property type="entry name" value="GLYCEROL-3-PHOSPHATE O-ACYLTRANSFERASE 1"/>
    <property type="match status" value="1"/>
</dbReference>
<dbReference type="GO" id="GO:0004366">
    <property type="term" value="F:glycerol-3-phosphate O-acyltransferase activity"/>
    <property type="evidence" value="ECO:0007669"/>
    <property type="project" value="TreeGrafter"/>
</dbReference>
<reference evidence="2 3" key="1">
    <citation type="submission" date="2024-03" db="EMBL/GenBank/DDBJ databases">
        <title>The Acrasis kona genome and developmental transcriptomes reveal deep origins of eukaryotic multicellular pathways.</title>
        <authorList>
            <person name="Sheikh S."/>
            <person name="Fu C.-J."/>
            <person name="Brown M.W."/>
            <person name="Baldauf S.L."/>
        </authorList>
    </citation>
    <scope>NUCLEOTIDE SEQUENCE [LARGE SCALE GENOMIC DNA]</scope>
    <source>
        <strain evidence="2 3">ATCC MYA-3509</strain>
    </source>
</reference>
<dbReference type="SUPFAM" id="SSF69593">
    <property type="entry name" value="Glycerol-3-phosphate (1)-acyltransferase"/>
    <property type="match status" value="1"/>
</dbReference>
<feature type="domain" description="Phospholipid/glycerol acyltransferase" evidence="1">
    <location>
        <begin position="43"/>
        <end position="172"/>
    </location>
</feature>
<comment type="caution">
    <text evidence="2">The sequence shown here is derived from an EMBL/GenBank/DDBJ whole genome shotgun (WGS) entry which is preliminary data.</text>
</comment>
<dbReference type="Proteomes" id="UP001431209">
    <property type="component" value="Unassembled WGS sequence"/>
</dbReference>
<accession>A0AAW2YYB8</accession>
<keyword evidence="3" id="KW-1185">Reference proteome</keyword>
<sequence length="430" mass="48219">MAEAPNTLIYRGLHSFLNLCTRIFFGSVSVRGEKNIPDGKEPVILAGTHQNGLIDPVIIYSICSKRQITPVAAVYLFKMPVIGTILRMLGGVAVTRPQDNHGQAVSSSSALESMAKVLSNQGVLCIFPEGVSHNSPSVLDLKSGFARASYMALKANPNLQNVHVVPVGLNYNAKNRFRSDVYVEFGQPLVLNREWAERYDTNQKDALHEVTSSLKVKLQKVIFHAKSPEVLKLAQLARQIVTDDKRQSHEDYVKSTKTFVNLLEMDSNKEVYESLEEMNRLLEMMHLRVSDFLVKDKLSLSKVFYQAGRMLLSLPGSLFHAPIGIISSLVGKKIAGGYDDQEAHYKVMVTMMLVPVFYTGSMIANTMLFNFKTACVLNLFLVMDGLLAVNVRPLNYSFTMVRRVFELLLLDKQTTRRNIAMLKEELLEKI</sequence>
<dbReference type="SMART" id="SM00563">
    <property type="entry name" value="PlsC"/>
    <property type="match status" value="1"/>
</dbReference>
<dbReference type="EMBL" id="JAOPGA020000862">
    <property type="protein sequence ID" value="KAL0482492.1"/>
    <property type="molecule type" value="Genomic_DNA"/>
</dbReference>
<evidence type="ECO:0000259" key="1">
    <source>
        <dbReference type="SMART" id="SM00563"/>
    </source>
</evidence>
<dbReference type="InterPro" id="IPR052744">
    <property type="entry name" value="GPAT/DAPAT"/>
</dbReference>
<dbReference type="AlphaFoldDB" id="A0AAW2YYB8"/>
<gene>
    <name evidence="2" type="ORF">AKO1_014473</name>
</gene>
<dbReference type="InterPro" id="IPR002123">
    <property type="entry name" value="Plipid/glycerol_acylTrfase"/>
</dbReference>
<evidence type="ECO:0000313" key="2">
    <source>
        <dbReference type="EMBL" id="KAL0482492.1"/>
    </source>
</evidence>
<evidence type="ECO:0000313" key="3">
    <source>
        <dbReference type="Proteomes" id="UP001431209"/>
    </source>
</evidence>
<protein>
    <recommendedName>
        <fullName evidence="1">Phospholipid/glycerol acyltransferase domain-containing protein</fullName>
    </recommendedName>
</protein>
<proteinExistence type="predicted"/>
<organism evidence="2 3">
    <name type="scientific">Acrasis kona</name>
    <dbReference type="NCBI Taxonomy" id="1008807"/>
    <lineage>
        <taxon>Eukaryota</taxon>
        <taxon>Discoba</taxon>
        <taxon>Heterolobosea</taxon>
        <taxon>Tetramitia</taxon>
        <taxon>Eutetramitia</taxon>
        <taxon>Acrasidae</taxon>
        <taxon>Acrasis</taxon>
    </lineage>
</organism>
<dbReference type="Pfam" id="PF01553">
    <property type="entry name" value="Acyltransferase"/>
    <property type="match status" value="1"/>
</dbReference>